<dbReference type="KEGG" id="shun:DWB77_00168"/>
<dbReference type="EMBL" id="CP032698">
    <property type="protein sequence ID" value="AYG78061.1"/>
    <property type="molecule type" value="Genomic_DNA"/>
</dbReference>
<evidence type="ECO:0000313" key="4">
    <source>
        <dbReference type="EMBL" id="AYG78061.1"/>
    </source>
</evidence>
<dbReference type="InterPro" id="IPR036890">
    <property type="entry name" value="HATPase_C_sf"/>
</dbReference>
<dbReference type="InterPro" id="IPR003594">
    <property type="entry name" value="HATPase_dom"/>
</dbReference>
<feature type="domain" description="Histidine kinase/HSP90-like ATPase" evidence="3">
    <location>
        <begin position="42"/>
        <end position="150"/>
    </location>
</feature>
<sequence>MTGNDAAQTPNADPPPNTRGGRERAPRETPWPVFETDSARHAVPEARRRAVAFVRDTCPGADLIAVQLVLGELISNAVRHTAAGTWHLLLRADETALTMTVTDSSSRLPQPRQADPFDGLGGFGLHIVGRLCDSNTVTVHESGKAVTVSWMLPHRPIA</sequence>
<dbReference type="Gene3D" id="3.30.565.10">
    <property type="entry name" value="Histidine kinase-like ATPase, C-terminal domain"/>
    <property type="match status" value="1"/>
</dbReference>
<keyword evidence="5" id="KW-1185">Reference proteome</keyword>
<dbReference type="Proteomes" id="UP000271554">
    <property type="component" value="Chromosome"/>
</dbReference>
<protein>
    <recommendedName>
        <fullName evidence="3">Histidine kinase/HSP90-like ATPase domain-containing protein</fullName>
    </recommendedName>
</protein>
<feature type="compositionally biased region" description="Polar residues" evidence="2">
    <location>
        <begin position="1"/>
        <end position="11"/>
    </location>
</feature>
<evidence type="ECO:0000313" key="5">
    <source>
        <dbReference type="Proteomes" id="UP000271554"/>
    </source>
</evidence>
<dbReference type="CDD" id="cd16936">
    <property type="entry name" value="HATPase_RsbW-like"/>
    <property type="match status" value="1"/>
</dbReference>
<accession>A0A387H6A2</accession>
<keyword evidence="1" id="KW-0808">Transferase</keyword>
<reference evidence="4 5" key="1">
    <citation type="submission" date="2018-10" db="EMBL/GenBank/DDBJ databases">
        <title>Relationship between Morphology and Antimicrobial Activity in Streptomyces.</title>
        <authorList>
            <person name="Kang H.J."/>
            <person name="Kim S.B."/>
        </authorList>
    </citation>
    <scope>NUCLEOTIDE SEQUENCE [LARGE SCALE GENOMIC DNA]</scope>
    <source>
        <strain evidence="4 5">BH38</strain>
    </source>
</reference>
<dbReference type="SUPFAM" id="SSF55874">
    <property type="entry name" value="ATPase domain of HSP90 chaperone/DNA topoisomerase II/histidine kinase"/>
    <property type="match status" value="1"/>
</dbReference>
<dbReference type="AlphaFoldDB" id="A0A387H6A2"/>
<dbReference type="GO" id="GO:0004674">
    <property type="term" value="F:protein serine/threonine kinase activity"/>
    <property type="evidence" value="ECO:0007669"/>
    <property type="project" value="UniProtKB-KW"/>
</dbReference>
<evidence type="ECO:0000259" key="3">
    <source>
        <dbReference type="Pfam" id="PF13581"/>
    </source>
</evidence>
<organism evidence="4 5">
    <name type="scientific">Streptomyces hundungensis</name>
    <dbReference type="NCBI Taxonomy" id="1077946"/>
    <lineage>
        <taxon>Bacteria</taxon>
        <taxon>Bacillati</taxon>
        <taxon>Actinomycetota</taxon>
        <taxon>Actinomycetes</taxon>
        <taxon>Kitasatosporales</taxon>
        <taxon>Streptomycetaceae</taxon>
        <taxon>Streptomyces</taxon>
    </lineage>
</organism>
<keyword evidence="1" id="KW-0418">Kinase</keyword>
<evidence type="ECO:0000256" key="1">
    <source>
        <dbReference type="ARBA" id="ARBA00022527"/>
    </source>
</evidence>
<dbReference type="PANTHER" id="PTHR35526">
    <property type="entry name" value="ANTI-SIGMA-F FACTOR RSBW-RELATED"/>
    <property type="match status" value="1"/>
</dbReference>
<gene>
    <name evidence="4" type="ORF">DWB77_00168</name>
</gene>
<name>A0A387H6A2_9ACTN</name>
<dbReference type="Pfam" id="PF13581">
    <property type="entry name" value="HATPase_c_2"/>
    <property type="match status" value="1"/>
</dbReference>
<dbReference type="InterPro" id="IPR050267">
    <property type="entry name" value="Anti-sigma-factor_SerPK"/>
</dbReference>
<evidence type="ECO:0000256" key="2">
    <source>
        <dbReference type="SAM" id="MobiDB-lite"/>
    </source>
</evidence>
<dbReference type="PANTHER" id="PTHR35526:SF3">
    <property type="entry name" value="ANTI-SIGMA-F FACTOR RSBW"/>
    <property type="match status" value="1"/>
</dbReference>
<feature type="region of interest" description="Disordered" evidence="2">
    <location>
        <begin position="1"/>
        <end position="32"/>
    </location>
</feature>
<keyword evidence="1" id="KW-0723">Serine/threonine-protein kinase</keyword>
<proteinExistence type="predicted"/>